<feature type="chain" id="PRO_5035767536" evidence="1">
    <location>
        <begin position="19"/>
        <end position="57"/>
    </location>
</feature>
<comment type="caution">
    <text evidence="2">The sequence shown here is derived from an EMBL/GenBank/DDBJ whole genome shotgun (WGS) entry which is preliminary data.</text>
</comment>
<dbReference type="AlphaFoldDB" id="A0A8T3A254"/>
<proteinExistence type="predicted"/>
<protein>
    <submittedName>
        <fullName evidence="2">Uncharacterized protein</fullName>
    </submittedName>
</protein>
<dbReference type="Proteomes" id="UP000829196">
    <property type="component" value="Unassembled WGS sequence"/>
</dbReference>
<organism evidence="2 3">
    <name type="scientific">Dendrobium nobile</name>
    <name type="common">Orchid</name>
    <dbReference type="NCBI Taxonomy" id="94219"/>
    <lineage>
        <taxon>Eukaryota</taxon>
        <taxon>Viridiplantae</taxon>
        <taxon>Streptophyta</taxon>
        <taxon>Embryophyta</taxon>
        <taxon>Tracheophyta</taxon>
        <taxon>Spermatophyta</taxon>
        <taxon>Magnoliopsida</taxon>
        <taxon>Liliopsida</taxon>
        <taxon>Asparagales</taxon>
        <taxon>Orchidaceae</taxon>
        <taxon>Epidendroideae</taxon>
        <taxon>Malaxideae</taxon>
        <taxon>Dendrobiinae</taxon>
        <taxon>Dendrobium</taxon>
    </lineage>
</organism>
<evidence type="ECO:0000313" key="3">
    <source>
        <dbReference type="Proteomes" id="UP000829196"/>
    </source>
</evidence>
<evidence type="ECO:0000313" key="2">
    <source>
        <dbReference type="EMBL" id="KAI0488139.1"/>
    </source>
</evidence>
<keyword evidence="3" id="KW-1185">Reference proteome</keyword>
<dbReference type="SMR" id="A0A8T3A254"/>
<reference evidence="2" key="1">
    <citation type="journal article" date="2022" name="Front. Genet.">
        <title>Chromosome-Scale Assembly of the Dendrobium nobile Genome Provides Insights Into the Molecular Mechanism of the Biosynthesis of the Medicinal Active Ingredient of Dendrobium.</title>
        <authorList>
            <person name="Xu Q."/>
            <person name="Niu S.-C."/>
            <person name="Li K.-L."/>
            <person name="Zheng P.-J."/>
            <person name="Zhang X.-J."/>
            <person name="Jia Y."/>
            <person name="Liu Y."/>
            <person name="Niu Y.-X."/>
            <person name="Yu L.-H."/>
            <person name="Chen D.-F."/>
            <person name="Zhang G.-Q."/>
        </authorList>
    </citation>
    <scope>NUCLEOTIDE SEQUENCE</scope>
    <source>
        <tissue evidence="2">Leaf</tissue>
    </source>
</reference>
<name>A0A8T3A254_DENNO</name>
<sequence>MLFKMLCIILLRYEENSALGGVGGDVEEEVLEREQNLNRVRRERGWSSGRSQMGGSC</sequence>
<gene>
    <name evidence="2" type="ORF">KFK09_027966</name>
</gene>
<evidence type="ECO:0000256" key="1">
    <source>
        <dbReference type="SAM" id="SignalP"/>
    </source>
</evidence>
<accession>A0A8T3A254</accession>
<feature type="signal peptide" evidence="1">
    <location>
        <begin position="1"/>
        <end position="18"/>
    </location>
</feature>
<keyword evidence="1" id="KW-0732">Signal</keyword>
<dbReference type="EMBL" id="JAGYWB010000019">
    <property type="protein sequence ID" value="KAI0488139.1"/>
    <property type="molecule type" value="Genomic_DNA"/>
</dbReference>